<evidence type="ECO:0000256" key="6">
    <source>
        <dbReference type="ARBA" id="ARBA00022989"/>
    </source>
</evidence>
<dbReference type="OrthoDB" id="4037694at2759"/>
<accession>A0A8H3ITA8</accession>
<dbReference type="InterPro" id="IPR031463">
    <property type="entry name" value="Mic12"/>
</dbReference>
<evidence type="ECO:0000256" key="7">
    <source>
        <dbReference type="ARBA" id="ARBA00023128"/>
    </source>
</evidence>
<evidence type="ECO:0000256" key="1">
    <source>
        <dbReference type="ARBA" id="ARBA00002689"/>
    </source>
</evidence>
<comment type="caution">
    <text evidence="12">The sequence shown here is derived from an EMBL/GenBank/DDBJ whole genome shotgun (WGS) entry which is preliminary data.</text>
</comment>
<keyword evidence="5" id="KW-0812">Transmembrane</keyword>
<evidence type="ECO:0000313" key="12">
    <source>
        <dbReference type="EMBL" id="CAF9926885.1"/>
    </source>
</evidence>
<dbReference type="Pfam" id="PF17050">
    <property type="entry name" value="AIM5"/>
    <property type="match status" value="1"/>
</dbReference>
<evidence type="ECO:0000256" key="8">
    <source>
        <dbReference type="ARBA" id="ARBA00023136"/>
    </source>
</evidence>
<organism evidence="12 13">
    <name type="scientific">Gomphillus americanus</name>
    <dbReference type="NCBI Taxonomy" id="1940652"/>
    <lineage>
        <taxon>Eukaryota</taxon>
        <taxon>Fungi</taxon>
        <taxon>Dikarya</taxon>
        <taxon>Ascomycota</taxon>
        <taxon>Pezizomycotina</taxon>
        <taxon>Lecanoromycetes</taxon>
        <taxon>OSLEUM clade</taxon>
        <taxon>Ostropomycetidae</taxon>
        <taxon>Ostropales</taxon>
        <taxon>Graphidaceae</taxon>
        <taxon>Gomphilloideae</taxon>
        <taxon>Gomphillus</taxon>
    </lineage>
</organism>
<evidence type="ECO:0000256" key="9">
    <source>
        <dbReference type="ARBA" id="ARBA00032159"/>
    </source>
</evidence>
<proteinExistence type="inferred from homology"/>
<evidence type="ECO:0000256" key="2">
    <source>
        <dbReference type="ARBA" id="ARBA00004370"/>
    </source>
</evidence>
<evidence type="ECO:0000256" key="10">
    <source>
        <dbReference type="ARBA" id="ARBA00032985"/>
    </source>
</evidence>
<dbReference type="EMBL" id="CAJPDQ010000026">
    <property type="protein sequence ID" value="CAF9926885.1"/>
    <property type="molecule type" value="Genomic_DNA"/>
</dbReference>
<dbReference type="AlphaFoldDB" id="A0A8H3ITA8"/>
<evidence type="ECO:0000256" key="4">
    <source>
        <dbReference type="ARBA" id="ARBA00018170"/>
    </source>
</evidence>
<sequence>MGIVTGFVIGAGLTASVLSFTLFQHKYTREQQSRLLRQQALLVRSIVDQRIVSVDDAVRITGNRDHPTRQWKNAWNTEVENTVKWCHTFQWDDLRVGIMDKVDQIKDEIRKA</sequence>
<keyword evidence="7 11" id="KW-0496">Mitochondrion</keyword>
<evidence type="ECO:0000256" key="3">
    <source>
        <dbReference type="ARBA" id="ARBA00009188"/>
    </source>
</evidence>
<dbReference type="GO" id="GO:0061617">
    <property type="term" value="C:MICOS complex"/>
    <property type="evidence" value="ECO:0007669"/>
    <property type="project" value="UniProtKB-UniRule"/>
</dbReference>
<comment type="subunit">
    <text evidence="11">Component of the mitochondrial contact site and cristae organizing system (MICOS) complex.</text>
</comment>
<dbReference type="GO" id="GO:0044284">
    <property type="term" value="C:mitochondrial crista junction"/>
    <property type="evidence" value="ECO:0007669"/>
    <property type="project" value="InterPro"/>
</dbReference>
<evidence type="ECO:0000256" key="11">
    <source>
        <dbReference type="RuleBase" id="RU363010"/>
    </source>
</evidence>
<keyword evidence="13" id="KW-1185">Reference proteome</keyword>
<comment type="function">
    <text evidence="1 11">Component of the MICOS complex, a large protein complex of the mitochondrial inner membrane that plays crucial roles in the maintenance of crista junctions, inner membrane architecture, and formation of contact sites to the outer membrane.</text>
</comment>
<name>A0A8H3ITA8_9LECA</name>
<gene>
    <name evidence="12" type="ORF">GOMPHAMPRED_004253</name>
</gene>
<keyword evidence="6" id="KW-1133">Transmembrane helix</keyword>
<comment type="similarity">
    <text evidence="3 11">Belongs to the MICOS complex subunit Mic12 family.</text>
</comment>
<comment type="subcellular location">
    <subcellularLocation>
        <location evidence="2">Membrane</location>
    </subcellularLocation>
    <subcellularLocation>
        <location evidence="11">Mitochondrion inner membrane</location>
        <topology evidence="11">Single-pass membrane protein</topology>
    </subcellularLocation>
</comment>
<dbReference type="GO" id="GO:0042407">
    <property type="term" value="P:cristae formation"/>
    <property type="evidence" value="ECO:0007669"/>
    <property type="project" value="InterPro"/>
</dbReference>
<protein>
    <recommendedName>
        <fullName evidence="4 11">MICOS complex subunit MIC12</fullName>
    </recommendedName>
    <alternativeName>
        <fullName evidence="10 11">Altered inheritance of mitochondria protein 5, mitochondrial</fullName>
    </alternativeName>
    <alternativeName>
        <fullName evidence="9 11">Found in mitochondrial proteome protein 51</fullName>
    </alternativeName>
</protein>
<reference evidence="12" key="1">
    <citation type="submission" date="2021-03" db="EMBL/GenBank/DDBJ databases">
        <authorList>
            <person name="Tagirdzhanova G."/>
        </authorList>
    </citation>
    <scope>NUCLEOTIDE SEQUENCE</scope>
</reference>
<keyword evidence="8" id="KW-0472">Membrane</keyword>
<dbReference type="Proteomes" id="UP000664169">
    <property type="component" value="Unassembled WGS sequence"/>
</dbReference>
<evidence type="ECO:0000313" key="13">
    <source>
        <dbReference type="Proteomes" id="UP000664169"/>
    </source>
</evidence>
<evidence type="ECO:0000256" key="5">
    <source>
        <dbReference type="ARBA" id="ARBA00022692"/>
    </source>
</evidence>
<keyword evidence="11" id="KW-0999">Mitochondrion inner membrane</keyword>